<dbReference type="KEGG" id="niy:FQ775_12685"/>
<dbReference type="InterPro" id="IPR034660">
    <property type="entry name" value="DinB/YfiT-like"/>
</dbReference>
<dbReference type="InterPro" id="IPR018531">
    <property type="entry name" value="DUF1993"/>
</dbReference>
<accession>A0A5B8KZZ7</accession>
<dbReference type="PANTHER" id="PTHR36922:SF1">
    <property type="entry name" value="DUF1993 DOMAIN-CONTAINING PROTEIN"/>
    <property type="match status" value="1"/>
</dbReference>
<evidence type="ECO:0000313" key="1">
    <source>
        <dbReference type="EMBL" id="QDZ01166.1"/>
    </source>
</evidence>
<evidence type="ECO:0000313" key="2">
    <source>
        <dbReference type="Proteomes" id="UP000321389"/>
    </source>
</evidence>
<dbReference type="PANTHER" id="PTHR36922">
    <property type="entry name" value="BLL2446 PROTEIN"/>
    <property type="match status" value="1"/>
</dbReference>
<dbReference type="Proteomes" id="UP000321389">
    <property type="component" value="Chromosome"/>
</dbReference>
<organism evidence="1 2">
    <name type="scientific">Nitratireductor mangrovi</name>
    <dbReference type="NCBI Taxonomy" id="2599600"/>
    <lineage>
        <taxon>Bacteria</taxon>
        <taxon>Pseudomonadati</taxon>
        <taxon>Pseudomonadota</taxon>
        <taxon>Alphaproteobacteria</taxon>
        <taxon>Hyphomicrobiales</taxon>
        <taxon>Phyllobacteriaceae</taxon>
        <taxon>Nitratireductor</taxon>
    </lineage>
</organism>
<reference evidence="1" key="1">
    <citation type="submission" date="2020-04" db="EMBL/GenBank/DDBJ databases">
        <title>Nitratireductor sp. nov. isolated from mangrove soil.</title>
        <authorList>
            <person name="Ye Y."/>
        </authorList>
    </citation>
    <scope>NUCLEOTIDE SEQUENCE</scope>
    <source>
        <strain evidence="1">SY7</strain>
    </source>
</reference>
<dbReference type="SUPFAM" id="SSF109854">
    <property type="entry name" value="DinB/YfiT-like putative metalloenzymes"/>
    <property type="match status" value="1"/>
</dbReference>
<dbReference type="Pfam" id="PF09351">
    <property type="entry name" value="DUF1993"/>
    <property type="match status" value="1"/>
</dbReference>
<keyword evidence="2" id="KW-1185">Reference proteome</keyword>
<sequence>MTLSLFDITVPVFIRGFRNLSANLEKARAHAEAEGIPVEDIIGARLFPDMLPLSGQVQRASDTAKFVPARVGGLEAPAMPDTETSFADLAARIDATVAYLKTVPDDAFDGREATEVALPAGGGRTINFTARDYVLNFAVPNFYFHLSIAHGIMRHKGVAIGKLDFLGGR</sequence>
<gene>
    <name evidence="1" type="ORF">FQ775_12685</name>
</gene>
<dbReference type="AlphaFoldDB" id="A0A5B8KZZ7"/>
<dbReference type="EMBL" id="CP042301">
    <property type="protein sequence ID" value="QDZ01166.1"/>
    <property type="molecule type" value="Genomic_DNA"/>
</dbReference>
<name>A0A5B8KZZ7_9HYPH</name>
<protein>
    <submittedName>
        <fullName evidence="1">DUF1993 domain-containing protein</fullName>
    </submittedName>
</protein>
<dbReference type="OrthoDB" id="338237at2"/>
<dbReference type="Gene3D" id="1.20.120.450">
    <property type="entry name" value="dinb family like domain"/>
    <property type="match status" value="1"/>
</dbReference>
<proteinExistence type="predicted"/>
<dbReference type="RefSeq" id="WP_146299811.1">
    <property type="nucleotide sequence ID" value="NZ_CP042301.2"/>
</dbReference>